<dbReference type="GO" id="GO:0006508">
    <property type="term" value="P:proteolysis"/>
    <property type="evidence" value="ECO:0007669"/>
    <property type="project" value="UniProtKB-KW"/>
</dbReference>
<dbReference type="EMBL" id="ML769597">
    <property type="protein sequence ID" value="KAE9392370.1"/>
    <property type="molecule type" value="Genomic_DNA"/>
</dbReference>
<reference evidence="7" key="1">
    <citation type="journal article" date="2019" name="Environ. Microbiol.">
        <title>Fungal ecological strategies reflected in gene transcription - a case study of two litter decomposers.</title>
        <authorList>
            <person name="Barbi F."/>
            <person name="Kohler A."/>
            <person name="Barry K."/>
            <person name="Baskaran P."/>
            <person name="Daum C."/>
            <person name="Fauchery L."/>
            <person name="Ihrmark K."/>
            <person name="Kuo A."/>
            <person name="LaButti K."/>
            <person name="Lipzen A."/>
            <person name="Morin E."/>
            <person name="Grigoriev I.V."/>
            <person name="Henrissat B."/>
            <person name="Lindahl B."/>
            <person name="Martin F."/>
        </authorList>
    </citation>
    <scope>NUCLEOTIDE SEQUENCE</scope>
    <source>
        <strain evidence="7">JB14</strain>
    </source>
</reference>
<feature type="region of interest" description="Disordered" evidence="4">
    <location>
        <begin position="486"/>
        <end position="508"/>
    </location>
</feature>
<feature type="compositionally biased region" description="Low complexity" evidence="4">
    <location>
        <begin position="281"/>
        <end position="291"/>
    </location>
</feature>
<dbReference type="Pfam" id="PF00026">
    <property type="entry name" value="Asp"/>
    <property type="match status" value="1"/>
</dbReference>
<comment type="similarity">
    <text evidence="1 3">Belongs to the peptidase A1 family.</text>
</comment>
<keyword evidence="3" id="KW-0378">Hydrolase</keyword>
<dbReference type="Proteomes" id="UP000799118">
    <property type="component" value="Unassembled WGS sequence"/>
</dbReference>
<dbReference type="Gene3D" id="2.40.70.10">
    <property type="entry name" value="Acid Proteases"/>
    <property type="match status" value="2"/>
</dbReference>
<feature type="compositionally biased region" description="Low complexity" evidence="4">
    <location>
        <begin position="242"/>
        <end position="256"/>
    </location>
</feature>
<keyword evidence="8" id="KW-1185">Reference proteome</keyword>
<dbReference type="InterPro" id="IPR021109">
    <property type="entry name" value="Peptidase_aspartic_dom_sf"/>
</dbReference>
<dbReference type="PANTHER" id="PTHR47966:SF51">
    <property type="entry name" value="BETA-SITE APP-CLEAVING ENZYME, ISOFORM A-RELATED"/>
    <property type="match status" value="1"/>
</dbReference>
<feature type="domain" description="Peptidase A1" evidence="6">
    <location>
        <begin position="84"/>
        <end position="614"/>
    </location>
</feature>
<dbReference type="PANTHER" id="PTHR47966">
    <property type="entry name" value="BETA-SITE APP-CLEAVING ENZYME, ISOFORM A-RELATED"/>
    <property type="match status" value="1"/>
</dbReference>
<dbReference type="SUPFAM" id="SSF50630">
    <property type="entry name" value="Acid proteases"/>
    <property type="match status" value="2"/>
</dbReference>
<evidence type="ECO:0000256" key="5">
    <source>
        <dbReference type="SAM" id="SignalP"/>
    </source>
</evidence>
<dbReference type="InterPro" id="IPR001969">
    <property type="entry name" value="Aspartic_peptidase_AS"/>
</dbReference>
<keyword evidence="3 7" id="KW-0645">Protease</keyword>
<sequence>MHSMLSILSLTLILAAADGIEHGDLNAVLPSTEIRATSSRMHIPIYRTPKRAQYVDERDRVNGEMRFVRILRMQSVKKMECKTYSMLMNIGNTTMPVVIDTGSSDFWVISDACTSPVCTRAQLQPAIPFYPQSSNYPESHSNFCKDDDDGSHTGFNSTFLPASLLYGDSLTGTHAFGVIGTDSVGIGTGTTTNTNSTDNDRFVFSLPNQYFAAINDTNTSVLETQCAGILGLGFPLNRFSASGSSNPNSNLSPDGDSGTDTDDMDSQQERQGNGRRERESNYSWSSASTSPSPSPLIPAPRNVEEGSSPSSEFSPLPHLLSSFSTLGPPIWRLVTGTSSYATQTIVVLAATTRRETDRETLSLKPMFTVSLQRETNTHGYGNNIQNESTGVLTIGGLPPDMSENDLTWVEVRRYGEKEGGLPGSEAYPITWEIPIEGVYLDGVKLPDSTLFDVDSIGVTVLVDTGSSLIRGPPDVVEHINNYLRAKKTDSKKEDETQNKSSSSSQSISCSSPHILAFQIGGKMFSVDPRDFVYRDDEDDEEKSSGAGKGEEGECYPNIAPTDVPVRVEKDRSRGGGGYLYSWSLGDPFLKSVVASFYYGNTTHPSLDPPRIGLMSTVSDPASFPQSSSSSQSKLGEGEGESETRERQKNGEDGDRDGEGNGIRQGAVPGAIQRPTLPLPAVPVLVEPLG</sequence>
<feature type="compositionally biased region" description="Polar residues" evidence="4">
    <location>
        <begin position="615"/>
        <end position="625"/>
    </location>
</feature>
<dbReference type="InterPro" id="IPR033121">
    <property type="entry name" value="PEPTIDASE_A1"/>
</dbReference>
<dbReference type="GO" id="GO:0004190">
    <property type="term" value="F:aspartic-type endopeptidase activity"/>
    <property type="evidence" value="ECO:0007669"/>
    <property type="project" value="UniProtKB-KW"/>
</dbReference>
<dbReference type="Pfam" id="PF14543">
    <property type="entry name" value="TAXi_N"/>
    <property type="match status" value="1"/>
</dbReference>
<protein>
    <submittedName>
        <fullName evidence="7">Acid protease</fullName>
    </submittedName>
</protein>
<dbReference type="PROSITE" id="PS00141">
    <property type="entry name" value="ASP_PROTEASE"/>
    <property type="match status" value="1"/>
</dbReference>
<evidence type="ECO:0000256" key="4">
    <source>
        <dbReference type="SAM" id="MobiDB-lite"/>
    </source>
</evidence>
<evidence type="ECO:0000313" key="7">
    <source>
        <dbReference type="EMBL" id="KAE9392370.1"/>
    </source>
</evidence>
<feature type="compositionally biased region" description="Basic and acidic residues" evidence="4">
    <location>
        <begin position="486"/>
        <end position="497"/>
    </location>
</feature>
<dbReference type="PROSITE" id="PS51767">
    <property type="entry name" value="PEPTIDASE_A1"/>
    <property type="match status" value="1"/>
</dbReference>
<dbReference type="AlphaFoldDB" id="A0A6A4H3T5"/>
<feature type="region of interest" description="Disordered" evidence="4">
    <location>
        <begin position="242"/>
        <end position="314"/>
    </location>
</feature>
<dbReference type="PRINTS" id="PR00792">
    <property type="entry name" value="PEPSIN"/>
</dbReference>
<evidence type="ECO:0000259" key="6">
    <source>
        <dbReference type="PROSITE" id="PS51767"/>
    </source>
</evidence>
<dbReference type="CDD" id="cd05471">
    <property type="entry name" value="pepsin_like"/>
    <property type="match status" value="1"/>
</dbReference>
<evidence type="ECO:0000256" key="2">
    <source>
        <dbReference type="ARBA" id="ARBA00022750"/>
    </source>
</evidence>
<proteinExistence type="inferred from homology"/>
<dbReference type="InterPro" id="IPR001461">
    <property type="entry name" value="Aspartic_peptidase_A1"/>
</dbReference>
<organism evidence="7 8">
    <name type="scientific">Gymnopus androsaceus JB14</name>
    <dbReference type="NCBI Taxonomy" id="1447944"/>
    <lineage>
        <taxon>Eukaryota</taxon>
        <taxon>Fungi</taxon>
        <taxon>Dikarya</taxon>
        <taxon>Basidiomycota</taxon>
        <taxon>Agaricomycotina</taxon>
        <taxon>Agaricomycetes</taxon>
        <taxon>Agaricomycetidae</taxon>
        <taxon>Agaricales</taxon>
        <taxon>Marasmiineae</taxon>
        <taxon>Omphalotaceae</taxon>
        <taxon>Gymnopus</taxon>
    </lineage>
</organism>
<evidence type="ECO:0000256" key="3">
    <source>
        <dbReference type="RuleBase" id="RU000454"/>
    </source>
</evidence>
<gene>
    <name evidence="7" type="ORF">BT96DRAFT_944674</name>
</gene>
<feature type="compositionally biased region" description="Basic and acidic residues" evidence="4">
    <location>
        <begin position="641"/>
        <end position="658"/>
    </location>
</feature>
<dbReference type="InterPro" id="IPR032861">
    <property type="entry name" value="TAXi_N"/>
</dbReference>
<keyword evidence="2 3" id="KW-0064">Aspartyl protease</keyword>
<feature type="signal peptide" evidence="5">
    <location>
        <begin position="1"/>
        <end position="19"/>
    </location>
</feature>
<feature type="chain" id="PRO_5025581604" evidence="5">
    <location>
        <begin position="20"/>
        <end position="689"/>
    </location>
</feature>
<evidence type="ECO:0000256" key="1">
    <source>
        <dbReference type="ARBA" id="ARBA00007447"/>
    </source>
</evidence>
<dbReference type="InterPro" id="IPR034164">
    <property type="entry name" value="Pepsin-like_dom"/>
</dbReference>
<dbReference type="OrthoDB" id="3089at2759"/>
<feature type="region of interest" description="Disordered" evidence="4">
    <location>
        <begin position="604"/>
        <end position="689"/>
    </location>
</feature>
<evidence type="ECO:0000313" key="8">
    <source>
        <dbReference type="Proteomes" id="UP000799118"/>
    </source>
</evidence>
<accession>A0A6A4H3T5</accession>
<feature type="region of interest" description="Disordered" evidence="4">
    <location>
        <begin position="533"/>
        <end position="571"/>
    </location>
</feature>
<feature type="compositionally biased region" description="Low complexity" evidence="4">
    <location>
        <begin position="305"/>
        <end position="314"/>
    </location>
</feature>
<name>A0A6A4H3T5_9AGAR</name>
<feature type="compositionally biased region" description="Acidic residues" evidence="4">
    <location>
        <begin position="257"/>
        <end position="266"/>
    </location>
</feature>
<keyword evidence="5" id="KW-0732">Signal</keyword>